<keyword evidence="4" id="KW-0997">Cell inner membrane</keyword>
<name>Q8D381_WIGBR</name>
<evidence type="ECO:0000256" key="6">
    <source>
        <dbReference type="ARBA" id="ARBA00022692"/>
    </source>
</evidence>
<dbReference type="PANTHER" id="PTHR10566">
    <property type="entry name" value="CHAPERONE-ACTIVITY OF BC1 COMPLEX CABC1 -RELATED"/>
    <property type="match status" value="1"/>
</dbReference>
<keyword evidence="6 9" id="KW-0812">Transmembrane</keyword>
<dbReference type="GO" id="GO:0006744">
    <property type="term" value="P:ubiquinone biosynthetic process"/>
    <property type="evidence" value="ECO:0007669"/>
    <property type="project" value="UniProtKB-UniPathway"/>
</dbReference>
<comment type="pathway">
    <text evidence="1">Cofactor biosynthesis; ubiquinone biosynthesis [regulation].</text>
</comment>
<dbReference type="SUPFAM" id="SSF56112">
    <property type="entry name" value="Protein kinase-like (PK-like)"/>
    <property type="match status" value="1"/>
</dbReference>
<dbReference type="EMBL" id="BA000021">
    <property type="protein sequence ID" value="BAC24266.1"/>
    <property type="molecule type" value="Genomic_DNA"/>
</dbReference>
<dbReference type="InterPro" id="IPR010232">
    <property type="entry name" value="UbiB"/>
</dbReference>
<dbReference type="HOGENOM" id="CLU_006533_0_0_6"/>
<gene>
    <name evidence="11" type="primary">yigR</name>
</gene>
<keyword evidence="5" id="KW-0831">Ubiquinone biosynthesis</keyword>
<dbReference type="OrthoDB" id="9795390at2"/>
<dbReference type="NCBIfam" id="TIGR01982">
    <property type="entry name" value="UbiB"/>
    <property type="match status" value="1"/>
</dbReference>
<evidence type="ECO:0000313" key="12">
    <source>
        <dbReference type="Proteomes" id="UP000000562"/>
    </source>
</evidence>
<dbReference type="STRING" id="36870.gene:10368599"/>
<evidence type="ECO:0000313" key="11">
    <source>
        <dbReference type="EMBL" id="BAC24266.1"/>
    </source>
</evidence>
<accession>Q8D381</accession>
<protein>
    <submittedName>
        <fullName evidence="11">YigR protein</fullName>
    </submittedName>
</protein>
<evidence type="ECO:0000256" key="3">
    <source>
        <dbReference type="ARBA" id="ARBA00022475"/>
    </source>
</evidence>
<feature type="transmembrane region" description="Helical" evidence="9">
    <location>
        <begin position="481"/>
        <end position="508"/>
    </location>
</feature>
<feature type="transmembrane region" description="Helical" evidence="9">
    <location>
        <begin position="514"/>
        <end position="535"/>
    </location>
</feature>
<evidence type="ECO:0000256" key="1">
    <source>
        <dbReference type="ARBA" id="ARBA00005020"/>
    </source>
</evidence>
<dbReference type="eggNOG" id="COG0661">
    <property type="taxonomic scope" value="Bacteria"/>
</dbReference>
<sequence length="538" mass="63445">MIFNKIARAYIIIKIILNYGLDEIIPKKYFIFHFFRKIIFWIPNKNKNIEFSKRLILAIEKLGPIWIKFGQMLSTRNDIFKKDIIKQLQNLQNEVTPFDSKIAIRCIENSMNNKIEKIFNNFNKSPIASASIAQVYTAKLKNGKRVVVKVIRPGIIKKIKSDIKLMLVLAKFLSKIFKYGKNLRLIDIIIEYKKIILNETNLLYEAVHTIQLRRNFKESNMLYIPKVYINYCNENVMISEKINGIKISNIFDLKKNNVNMKLLAERGVKIFFTQVFRDNFFHGDMHPGNIFVSYENPDDPKYIGIDCSIIGRLTKLDKYFLAENFVAFFNRDYRKIAKLHIDSGWVDKKTNVNDLESSIRVVCEPIFEKSLSDIYFGKILLAFFSSTKDFKINIQPQLILLQKTLFYIEGIGKQLYPELNLWKTAKPFLENWIKNETRFLKILSILKENAILLAINFDGKKLFKNSFYEEREKKIKKKEKINILILCKSIFLFLLGTTIILFSLFLFMNENINQILFNILVFTSVILFIFSWKFLNRI</sequence>
<keyword evidence="8 9" id="KW-0472">Membrane</keyword>
<dbReference type="AlphaFoldDB" id="Q8D381"/>
<evidence type="ECO:0000256" key="7">
    <source>
        <dbReference type="ARBA" id="ARBA00022989"/>
    </source>
</evidence>
<dbReference type="KEGG" id="wbr:yigR"/>
<evidence type="ECO:0000256" key="5">
    <source>
        <dbReference type="ARBA" id="ARBA00022688"/>
    </source>
</evidence>
<dbReference type="Proteomes" id="UP000000562">
    <property type="component" value="Chromosome"/>
</dbReference>
<keyword evidence="12" id="KW-1185">Reference proteome</keyword>
<dbReference type="PANTHER" id="PTHR10566:SF113">
    <property type="entry name" value="PROTEIN ACTIVITY OF BC1 COMPLEX KINASE 7, CHLOROPLASTIC"/>
    <property type="match status" value="1"/>
</dbReference>
<keyword evidence="7 9" id="KW-1133">Transmembrane helix</keyword>
<evidence type="ECO:0000256" key="2">
    <source>
        <dbReference type="ARBA" id="ARBA00009670"/>
    </source>
</evidence>
<dbReference type="InterPro" id="IPR011009">
    <property type="entry name" value="Kinase-like_dom_sf"/>
</dbReference>
<reference evidence="11 12" key="1">
    <citation type="journal article" date="2002" name="Nat. Genet.">
        <title>Genome sequence of the endocellular obligate symbiont of tsetse flies, Wigglesworthia glossinidia.</title>
        <authorList>
            <person name="Akman L."/>
            <person name="Yamashita A."/>
            <person name="Watanabe H."/>
            <person name="Oshima K."/>
            <person name="Shiba T."/>
            <person name="Hattori M."/>
            <person name="Aksoy S."/>
        </authorList>
    </citation>
    <scope>NUCLEOTIDE SEQUENCE [LARGE SCALE GENOMIC DNA]</scope>
</reference>
<proteinExistence type="inferred from homology"/>
<evidence type="ECO:0000259" key="10">
    <source>
        <dbReference type="Pfam" id="PF03109"/>
    </source>
</evidence>
<comment type="similarity">
    <text evidence="2">Belongs to the protein kinase superfamily. ADCK protein kinase family.</text>
</comment>
<organism evidence="11 12">
    <name type="scientific">Wigglesworthia glossinidia brevipalpis</name>
    <dbReference type="NCBI Taxonomy" id="36870"/>
    <lineage>
        <taxon>Bacteria</taxon>
        <taxon>Pseudomonadati</taxon>
        <taxon>Pseudomonadota</taxon>
        <taxon>Gammaproteobacteria</taxon>
        <taxon>Enterobacterales</taxon>
        <taxon>Erwiniaceae</taxon>
        <taxon>Wigglesworthia</taxon>
    </lineage>
</organism>
<dbReference type="InterPro" id="IPR004147">
    <property type="entry name" value="ABC1_dom"/>
</dbReference>
<evidence type="ECO:0000256" key="8">
    <source>
        <dbReference type="ARBA" id="ARBA00023136"/>
    </source>
</evidence>
<dbReference type="InterPro" id="IPR050154">
    <property type="entry name" value="UbiB_kinase"/>
</dbReference>
<feature type="domain" description="ABC1 atypical kinase-like" evidence="10">
    <location>
        <begin position="91"/>
        <end position="339"/>
    </location>
</feature>
<evidence type="ECO:0000256" key="4">
    <source>
        <dbReference type="ARBA" id="ARBA00022519"/>
    </source>
</evidence>
<keyword evidence="3" id="KW-1003">Cell membrane</keyword>
<dbReference type="Pfam" id="PF03109">
    <property type="entry name" value="ABC1"/>
    <property type="match status" value="1"/>
</dbReference>
<evidence type="ECO:0000256" key="9">
    <source>
        <dbReference type="SAM" id="Phobius"/>
    </source>
</evidence>
<dbReference type="UniPathway" id="UPA00232"/>